<keyword evidence="2" id="KW-1185">Reference proteome</keyword>
<reference evidence="2" key="2">
    <citation type="submission" date="2015-01" db="EMBL/GenBank/DDBJ databases">
        <title>Evolutionary Origins and Diversification of the Mycorrhizal Mutualists.</title>
        <authorList>
            <consortium name="DOE Joint Genome Institute"/>
            <consortium name="Mycorrhizal Genomics Consortium"/>
            <person name="Kohler A."/>
            <person name="Kuo A."/>
            <person name="Nagy L.G."/>
            <person name="Floudas D."/>
            <person name="Copeland A."/>
            <person name="Barry K.W."/>
            <person name="Cichocki N."/>
            <person name="Veneault-Fourrey C."/>
            <person name="LaButti K."/>
            <person name="Lindquist E.A."/>
            <person name="Lipzen A."/>
            <person name="Lundell T."/>
            <person name="Morin E."/>
            <person name="Murat C."/>
            <person name="Riley R."/>
            <person name="Ohm R."/>
            <person name="Sun H."/>
            <person name="Tunlid A."/>
            <person name="Henrissat B."/>
            <person name="Grigoriev I.V."/>
            <person name="Hibbett D.S."/>
            <person name="Martin F."/>
        </authorList>
    </citation>
    <scope>NUCLEOTIDE SEQUENCE [LARGE SCALE GENOMIC DNA]</scope>
    <source>
        <strain evidence="2">LaAM-08-1</strain>
    </source>
</reference>
<sequence>MPNGSTAHPHSISVPQCQCSTTSIHIDTITRSFARGNYIGNVARVRGIHHPLINYLAMGGETSADSALISTD</sequence>
<reference evidence="1 2" key="1">
    <citation type="submission" date="2014-04" db="EMBL/GenBank/DDBJ databases">
        <authorList>
            <consortium name="DOE Joint Genome Institute"/>
            <person name="Kuo A."/>
            <person name="Kohler A."/>
            <person name="Nagy L.G."/>
            <person name="Floudas D."/>
            <person name="Copeland A."/>
            <person name="Barry K.W."/>
            <person name="Cichocki N."/>
            <person name="Veneault-Fourrey C."/>
            <person name="LaButti K."/>
            <person name="Lindquist E.A."/>
            <person name="Lipzen A."/>
            <person name="Lundell T."/>
            <person name="Morin E."/>
            <person name="Murat C."/>
            <person name="Sun H."/>
            <person name="Tunlid A."/>
            <person name="Henrissat B."/>
            <person name="Grigoriev I.V."/>
            <person name="Hibbett D.S."/>
            <person name="Martin F."/>
            <person name="Nordberg H.P."/>
            <person name="Cantor M.N."/>
            <person name="Hua S.X."/>
        </authorList>
    </citation>
    <scope>NUCLEOTIDE SEQUENCE [LARGE SCALE GENOMIC DNA]</scope>
    <source>
        <strain evidence="1 2">LaAM-08-1</strain>
    </source>
</reference>
<protein>
    <submittedName>
        <fullName evidence="1">Uncharacterized protein</fullName>
    </submittedName>
</protein>
<gene>
    <name evidence="1" type="ORF">K443DRAFT_514460</name>
</gene>
<name>A0A0C9XM64_9AGAR</name>
<dbReference type="HOGENOM" id="CLU_2722622_0_0_1"/>
<dbReference type="AlphaFoldDB" id="A0A0C9XM64"/>
<dbReference type="Proteomes" id="UP000054477">
    <property type="component" value="Unassembled WGS sequence"/>
</dbReference>
<proteinExistence type="predicted"/>
<evidence type="ECO:0000313" key="2">
    <source>
        <dbReference type="Proteomes" id="UP000054477"/>
    </source>
</evidence>
<evidence type="ECO:0000313" key="1">
    <source>
        <dbReference type="EMBL" id="KIK02639.1"/>
    </source>
</evidence>
<dbReference type="EMBL" id="KN838590">
    <property type="protein sequence ID" value="KIK02639.1"/>
    <property type="molecule type" value="Genomic_DNA"/>
</dbReference>
<organism evidence="1 2">
    <name type="scientific">Laccaria amethystina LaAM-08-1</name>
    <dbReference type="NCBI Taxonomy" id="1095629"/>
    <lineage>
        <taxon>Eukaryota</taxon>
        <taxon>Fungi</taxon>
        <taxon>Dikarya</taxon>
        <taxon>Basidiomycota</taxon>
        <taxon>Agaricomycotina</taxon>
        <taxon>Agaricomycetes</taxon>
        <taxon>Agaricomycetidae</taxon>
        <taxon>Agaricales</taxon>
        <taxon>Agaricineae</taxon>
        <taxon>Hydnangiaceae</taxon>
        <taxon>Laccaria</taxon>
    </lineage>
</organism>
<accession>A0A0C9XM64</accession>